<name>A0ACC8EL04_9PEZI</name>
<sequence length="585" mass="65076">MAVNDTLSVEALRMVPSELTRFSGQYRLLFVVLIFSLFPLTTTTVILSSLYSNLPRLLGQRKRLPYNSTPRKRILITGANTPTALTLARLLHVEGHTVLAADHEPIALLSPARVSKAVTKFYRLSEPASVARNTAKQEGSRITRIGTIVHSSQDVSKDSSVVELYSGDIDAILKHCGGVDLWIPCDNASISPEVLAEARNVVMSYRGSAIYPEEDVTKLSTDPVAFADFVAGLRTSIKPPETRIMRSRTEIHHILGDSQKERQYLLEKCEEPEDDTLKDMNGAIKMNRDSVMSMSVDSIFPIERRGTTVSMVLPRPTMNETYHSIADMRISKRDPWIIKEVIEGEKAMAHALVVDSKVRAFTVTSTPTSLKDTSLGEKANSTPAEYTTMSPGSVLHSTLLSFTQGFASSLPNDTTTHLSLTFALCETPCPTGTCRVIRPLSCFMLPHSSISLLALSQEHSSRLAKAYLVAVKNPESIDNMTSNDLLPEAAKDEGFILRAAGTKHVGIYSLPQDTVDFLLLPLLRLPLLRSSLLEVVERSAKFAERLLLWKEETFDWQDPWPWWWQWHVRMPTEFVVARSGAVRKA</sequence>
<protein>
    <submittedName>
        <fullName evidence="1">Uncharacterized protein</fullName>
    </submittedName>
</protein>
<reference evidence="1 2" key="1">
    <citation type="journal article" date="2016" name="Nat. Commun.">
        <title>Ectomycorrhizal ecology is imprinted in the genome of the dominant symbiotic fungus Cenococcum geophilum.</title>
        <authorList>
            <consortium name="DOE Joint Genome Institute"/>
            <person name="Peter M."/>
            <person name="Kohler A."/>
            <person name="Ohm R.A."/>
            <person name="Kuo A."/>
            <person name="Krutzmann J."/>
            <person name="Morin E."/>
            <person name="Arend M."/>
            <person name="Barry K.W."/>
            <person name="Binder M."/>
            <person name="Choi C."/>
            <person name="Clum A."/>
            <person name="Copeland A."/>
            <person name="Grisel N."/>
            <person name="Haridas S."/>
            <person name="Kipfer T."/>
            <person name="LaButti K."/>
            <person name="Lindquist E."/>
            <person name="Lipzen A."/>
            <person name="Maire R."/>
            <person name="Meier B."/>
            <person name="Mihaltcheva S."/>
            <person name="Molinier V."/>
            <person name="Murat C."/>
            <person name="Poggeler S."/>
            <person name="Quandt C.A."/>
            <person name="Sperisen C."/>
            <person name="Tritt A."/>
            <person name="Tisserant E."/>
            <person name="Crous P.W."/>
            <person name="Henrissat B."/>
            <person name="Nehls U."/>
            <person name="Egli S."/>
            <person name="Spatafora J.W."/>
            <person name="Grigoriev I.V."/>
            <person name="Martin F.M."/>
        </authorList>
    </citation>
    <scope>NUCLEOTIDE SEQUENCE [LARGE SCALE GENOMIC DNA]</scope>
    <source>
        <strain evidence="1 2">1.58</strain>
    </source>
</reference>
<proteinExistence type="predicted"/>
<evidence type="ECO:0000313" key="1">
    <source>
        <dbReference type="EMBL" id="OCK86974.1"/>
    </source>
</evidence>
<gene>
    <name evidence="1" type="ORF">K441DRAFT_682921</name>
</gene>
<keyword evidence="2" id="KW-1185">Reference proteome</keyword>
<organism evidence="1 2">
    <name type="scientific">Cenococcum geophilum 1.58</name>
    <dbReference type="NCBI Taxonomy" id="794803"/>
    <lineage>
        <taxon>Eukaryota</taxon>
        <taxon>Fungi</taxon>
        <taxon>Dikarya</taxon>
        <taxon>Ascomycota</taxon>
        <taxon>Pezizomycotina</taxon>
        <taxon>Dothideomycetes</taxon>
        <taxon>Pleosporomycetidae</taxon>
        <taxon>Gloniales</taxon>
        <taxon>Gloniaceae</taxon>
        <taxon>Cenococcum</taxon>
    </lineage>
</organism>
<dbReference type="EMBL" id="KV748276">
    <property type="protein sequence ID" value="OCK86974.1"/>
    <property type="molecule type" value="Genomic_DNA"/>
</dbReference>
<accession>A0ACC8EL04</accession>
<dbReference type="Proteomes" id="UP000250078">
    <property type="component" value="Unassembled WGS sequence"/>
</dbReference>
<evidence type="ECO:0000313" key="2">
    <source>
        <dbReference type="Proteomes" id="UP000250078"/>
    </source>
</evidence>